<keyword evidence="11" id="KW-1185">Reference proteome</keyword>
<comment type="catalytic activity">
    <reaction evidence="9">
        <text>S-methyl-5'-thioadenosine + phosphate = 5-(methylsulfanyl)-alpha-D-ribose 1-phosphate + adenine</text>
        <dbReference type="Rhea" id="RHEA:11852"/>
        <dbReference type="ChEBI" id="CHEBI:16708"/>
        <dbReference type="ChEBI" id="CHEBI:17509"/>
        <dbReference type="ChEBI" id="CHEBI:43474"/>
        <dbReference type="ChEBI" id="CHEBI:58533"/>
        <dbReference type="EC" id="2.4.2.28"/>
    </reaction>
    <physiologicalReaction direction="left-to-right" evidence="9">
        <dbReference type="Rhea" id="RHEA:11853"/>
    </physiologicalReaction>
</comment>
<evidence type="ECO:0008006" key="12">
    <source>
        <dbReference type="Google" id="ProtNLM"/>
    </source>
</evidence>
<proteinExistence type="inferred from homology"/>
<dbReference type="InterPro" id="IPR011324">
    <property type="entry name" value="Cytotoxic_necrot_fac-like_cat"/>
</dbReference>
<dbReference type="GO" id="GO:0005507">
    <property type="term" value="F:copper ion binding"/>
    <property type="evidence" value="ECO:0007669"/>
    <property type="project" value="TreeGrafter"/>
</dbReference>
<keyword evidence="4" id="KW-0479">Metal-binding</keyword>
<evidence type="ECO:0000256" key="3">
    <source>
        <dbReference type="ARBA" id="ARBA00022679"/>
    </source>
</evidence>
<evidence type="ECO:0000313" key="11">
    <source>
        <dbReference type="Proteomes" id="UP000029692"/>
    </source>
</evidence>
<dbReference type="Proteomes" id="UP000029692">
    <property type="component" value="Unassembled WGS sequence"/>
</dbReference>
<dbReference type="Pfam" id="PF02578">
    <property type="entry name" value="Cu-oxidase_4"/>
    <property type="match status" value="1"/>
</dbReference>
<comment type="caution">
    <text evidence="10">The sequence shown here is derived from an EMBL/GenBank/DDBJ whole genome shotgun (WGS) entry which is preliminary data.</text>
</comment>
<evidence type="ECO:0000256" key="7">
    <source>
        <dbReference type="ARBA" id="ARBA00047989"/>
    </source>
</evidence>
<comment type="similarity">
    <text evidence="2">Belongs to the purine nucleoside phosphorylase YfiH/LACC1 family.</text>
</comment>
<reference evidence="10 11" key="1">
    <citation type="submission" date="2014-05" db="EMBL/GenBank/DDBJ databases">
        <title>De novo Genome Sequence of Spirocheata sp.</title>
        <authorList>
            <person name="Shivani Y."/>
            <person name="Subhash Y."/>
            <person name="Tushar L."/>
            <person name="Sasikala C."/>
            <person name="Ramana C.V."/>
        </authorList>
    </citation>
    <scope>NUCLEOTIDE SEQUENCE [LARGE SCALE GENOMIC DNA]</scope>
    <source>
        <strain evidence="10 11">JC230</strain>
    </source>
</reference>
<dbReference type="STRING" id="1480694.DC28_01255"/>
<dbReference type="OrthoDB" id="4279at2"/>
<dbReference type="GO" id="GO:0016787">
    <property type="term" value="F:hydrolase activity"/>
    <property type="evidence" value="ECO:0007669"/>
    <property type="project" value="UniProtKB-KW"/>
</dbReference>
<sequence length="299" mass="32558">MDRNFLSLLSRGRFTAGISTRRIGDGQPDPDSIYAALTGAAGSGSANGTLLVHSQVHSLRVVIYSSEMLTRTGKGWTGRLGVAEGRWIHLPDSPEDRYTLSVSFRTMPVLNQDELGALARSMDADGVVTDLEQVVPGVLVADCHPLYIWGELPGREVRGILHSGWQGCGISMVAGRAMNRYWGIPFSDISVYSGPGICSRCYPVTEDRAAVFVSRFGAGAVGRAQGTGEFSGRLMPSIDIQEANRLATLDMGMQWLGGTGLCTAEQEVLWSHRCRERRGAGRMLAFWLPTAELYESWRS</sequence>
<dbReference type="InterPro" id="IPR038371">
    <property type="entry name" value="Cu_polyphenol_OxRdtase_sf"/>
</dbReference>
<dbReference type="RefSeq" id="WP_052078328.1">
    <property type="nucleotide sequence ID" value="NZ_JNUP01000003.1"/>
</dbReference>
<accession>A0A098R1N6</accession>
<dbReference type="PANTHER" id="PTHR30616:SF2">
    <property type="entry name" value="PURINE NUCLEOSIDE PHOSPHORYLASE LACC1"/>
    <property type="match status" value="1"/>
</dbReference>
<protein>
    <recommendedName>
        <fullName evidence="12">Laccase domain-containing protein</fullName>
    </recommendedName>
</protein>
<evidence type="ECO:0000256" key="9">
    <source>
        <dbReference type="ARBA" id="ARBA00049893"/>
    </source>
</evidence>
<dbReference type="EMBL" id="JNUP01000003">
    <property type="protein sequence ID" value="KGE73864.1"/>
    <property type="molecule type" value="Genomic_DNA"/>
</dbReference>
<comment type="catalytic activity">
    <reaction evidence="1">
        <text>inosine + phosphate = alpha-D-ribose 1-phosphate + hypoxanthine</text>
        <dbReference type="Rhea" id="RHEA:27646"/>
        <dbReference type="ChEBI" id="CHEBI:17368"/>
        <dbReference type="ChEBI" id="CHEBI:17596"/>
        <dbReference type="ChEBI" id="CHEBI:43474"/>
        <dbReference type="ChEBI" id="CHEBI:57720"/>
        <dbReference type="EC" id="2.4.2.1"/>
    </reaction>
    <physiologicalReaction direction="left-to-right" evidence="1">
        <dbReference type="Rhea" id="RHEA:27647"/>
    </physiologicalReaction>
</comment>
<dbReference type="SUPFAM" id="SSF64438">
    <property type="entry name" value="CNF1/YfiH-like putative cysteine hydrolases"/>
    <property type="match status" value="1"/>
</dbReference>
<dbReference type="Gene3D" id="3.60.140.10">
    <property type="entry name" value="CNF1/YfiH-like putative cysteine hydrolases"/>
    <property type="match status" value="1"/>
</dbReference>
<evidence type="ECO:0000256" key="6">
    <source>
        <dbReference type="ARBA" id="ARBA00022833"/>
    </source>
</evidence>
<dbReference type="GO" id="GO:0017061">
    <property type="term" value="F:S-methyl-5-thioadenosine phosphorylase activity"/>
    <property type="evidence" value="ECO:0007669"/>
    <property type="project" value="UniProtKB-EC"/>
</dbReference>
<name>A0A098R1N6_9SPIO</name>
<keyword evidence="6" id="KW-0862">Zinc</keyword>
<evidence type="ECO:0000256" key="4">
    <source>
        <dbReference type="ARBA" id="ARBA00022723"/>
    </source>
</evidence>
<keyword evidence="3" id="KW-0808">Transferase</keyword>
<dbReference type="InterPro" id="IPR003730">
    <property type="entry name" value="Cu_polyphenol_OxRdtase"/>
</dbReference>
<organism evidence="10 11">
    <name type="scientific">Spirochaeta lutea</name>
    <dbReference type="NCBI Taxonomy" id="1480694"/>
    <lineage>
        <taxon>Bacteria</taxon>
        <taxon>Pseudomonadati</taxon>
        <taxon>Spirochaetota</taxon>
        <taxon>Spirochaetia</taxon>
        <taxon>Spirochaetales</taxon>
        <taxon>Spirochaetaceae</taxon>
        <taxon>Spirochaeta</taxon>
    </lineage>
</organism>
<dbReference type="CDD" id="cd16833">
    <property type="entry name" value="YfiH"/>
    <property type="match status" value="1"/>
</dbReference>
<evidence type="ECO:0000256" key="2">
    <source>
        <dbReference type="ARBA" id="ARBA00007353"/>
    </source>
</evidence>
<keyword evidence="5" id="KW-0378">Hydrolase</keyword>
<evidence type="ECO:0000256" key="5">
    <source>
        <dbReference type="ARBA" id="ARBA00022801"/>
    </source>
</evidence>
<comment type="catalytic activity">
    <reaction evidence="7">
        <text>adenosine + H2O + H(+) = inosine + NH4(+)</text>
        <dbReference type="Rhea" id="RHEA:24408"/>
        <dbReference type="ChEBI" id="CHEBI:15377"/>
        <dbReference type="ChEBI" id="CHEBI:15378"/>
        <dbReference type="ChEBI" id="CHEBI:16335"/>
        <dbReference type="ChEBI" id="CHEBI:17596"/>
        <dbReference type="ChEBI" id="CHEBI:28938"/>
        <dbReference type="EC" id="3.5.4.4"/>
    </reaction>
    <physiologicalReaction direction="left-to-right" evidence="7">
        <dbReference type="Rhea" id="RHEA:24409"/>
    </physiologicalReaction>
</comment>
<dbReference type="eggNOG" id="COG1496">
    <property type="taxonomic scope" value="Bacteria"/>
</dbReference>
<evidence type="ECO:0000256" key="8">
    <source>
        <dbReference type="ARBA" id="ARBA00048968"/>
    </source>
</evidence>
<evidence type="ECO:0000313" key="10">
    <source>
        <dbReference type="EMBL" id="KGE73864.1"/>
    </source>
</evidence>
<comment type="catalytic activity">
    <reaction evidence="8">
        <text>adenosine + phosphate = alpha-D-ribose 1-phosphate + adenine</text>
        <dbReference type="Rhea" id="RHEA:27642"/>
        <dbReference type="ChEBI" id="CHEBI:16335"/>
        <dbReference type="ChEBI" id="CHEBI:16708"/>
        <dbReference type="ChEBI" id="CHEBI:43474"/>
        <dbReference type="ChEBI" id="CHEBI:57720"/>
        <dbReference type="EC" id="2.4.2.1"/>
    </reaction>
    <physiologicalReaction direction="left-to-right" evidence="8">
        <dbReference type="Rhea" id="RHEA:27643"/>
    </physiologicalReaction>
</comment>
<dbReference type="AlphaFoldDB" id="A0A098R1N6"/>
<dbReference type="PANTHER" id="PTHR30616">
    <property type="entry name" value="UNCHARACTERIZED PROTEIN YFIH"/>
    <property type="match status" value="1"/>
</dbReference>
<gene>
    <name evidence="10" type="ORF">DC28_01255</name>
</gene>
<evidence type="ECO:0000256" key="1">
    <source>
        <dbReference type="ARBA" id="ARBA00000553"/>
    </source>
</evidence>